<accession>A0A8D5U5C8</accession>
<proteinExistence type="predicted"/>
<dbReference type="AlphaFoldDB" id="A0A8D5U5C8"/>
<organism evidence="1 2">
    <name type="scientific">Stygiolobus caldivivus</name>
    <dbReference type="NCBI Taxonomy" id="2824673"/>
    <lineage>
        <taxon>Archaea</taxon>
        <taxon>Thermoproteota</taxon>
        <taxon>Thermoprotei</taxon>
        <taxon>Sulfolobales</taxon>
        <taxon>Sulfolobaceae</taxon>
        <taxon>Stygiolobus</taxon>
    </lineage>
</organism>
<name>A0A8D5U5C8_9CREN</name>
<dbReference type="EMBL" id="AP024597">
    <property type="protein sequence ID" value="BCU69552.1"/>
    <property type="molecule type" value="Genomic_DNA"/>
</dbReference>
<dbReference type="RefSeq" id="WP_221289568.1">
    <property type="nucleotide sequence ID" value="NZ_AP024597.1"/>
</dbReference>
<keyword evidence="2" id="KW-1185">Reference proteome</keyword>
<reference evidence="1 2" key="1">
    <citation type="submission" date="2021-04" db="EMBL/GenBank/DDBJ databases">
        <title>Complete genome sequence of Stygiolobus sp. KN-1.</title>
        <authorList>
            <person name="Nakamura K."/>
            <person name="Sakai H."/>
            <person name="Kurosawa N."/>
        </authorList>
    </citation>
    <scope>NUCLEOTIDE SEQUENCE [LARGE SCALE GENOMIC DNA]</scope>
    <source>
        <strain evidence="1 2">KN-1</strain>
    </source>
</reference>
<sequence length="286" mass="32040">MKVLFKSIVVVLIAVALVTGFIMFEVHGATSNTSNNKMVSTTDPKYVGSVYIYNVSALDTFISSYGYNVSNITDVFGEGVVHIIDSNFTKGTLGYIQVKGPEASFIFYELNSTLVQHGFKEGSYKNLIYYYANKTAVGFDGHYIYFAHDNVSTSYAINMLISLYNSPKVLPTPVSGLILKGYIKNTSFEEFAKGEQIILKANSTSANFTRLEKVFHFFLFETHKYEVSGHVILRNSTQVVYELQITYKGQSLYAVVGIMKGNNGITYGDMIISPQQINYSEIYNYM</sequence>
<dbReference type="Proteomes" id="UP000825123">
    <property type="component" value="Chromosome"/>
</dbReference>
<dbReference type="GeneID" id="66162603"/>
<evidence type="ECO:0000313" key="2">
    <source>
        <dbReference type="Proteomes" id="UP000825123"/>
    </source>
</evidence>
<evidence type="ECO:0000313" key="1">
    <source>
        <dbReference type="EMBL" id="BCU69552.1"/>
    </source>
</evidence>
<protein>
    <submittedName>
        <fullName evidence="1">Uncharacterized protein</fullName>
    </submittedName>
</protein>
<dbReference type="KEGG" id="csty:KN1_08490"/>
<gene>
    <name evidence="1" type="ORF">KN1_08490</name>
</gene>